<evidence type="ECO:0000313" key="3">
    <source>
        <dbReference type="EMBL" id="QDL12299.1"/>
    </source>
</evidence>
<organism evidence="3 4">
    <name type="scientific">Brasilonema sennae CENA114</name>
    <dbReference type="NCBI Taxonomy" id="415709"/>
    <lineage>
        <taxon>Bacteria</taxon>
        <taxon>Bacillati</taxon>
        <taxon>Cyanobacteriota</taxon>
        <taxon>Cyanophyceae</taxon>
        <taxon>Nostocales</taxon>
        <taxon>Scytonemataceae</taxon>
        <taxon>Brasilonema</taxon>
        <taxon>Bromeliae group (in: Brasilonema)</taxon>
    </lineage>
</organism>
<dbReference type="InterPro" id="IPR003709">
    <property type="entry name" value="VanY-like_core_dom"/>
</dbReference>
<dbReference type="AlphaFoldDB" id="A0A856MP78"/>
<feature type="signal peptide" evidence="1">
    <location>
        <begin position="1"/>
        <end position="20"/>
    </location>
</feature>
<dbReference type="Gene3D" id="3.30.1380.10">
    <property type="match status" value="1"/>
</dbReference>
<dbReference type="SUPFAM" id="SSF55166">
    <property type="entry name" value="Hedgehog/DD-peptidase"/>
    <property type="match status" value="1"/>
</dbReference>
<evidence type="ECO:0000256" key="1">
    <source>
        <dbReference type="SAM" id="SignalP"/>
    </source>
</evidence>
<evidence type="ECO:0000313" key="4">
    <source>
        <dbReference type="Proteomes" id="UP000503129"/>
    </source>
</evidence>
<evidence type="ECO:0000259" key="2">
    <source>
        <dbReference type="Pfam" id="PF02557"/>
    </source>
</evidence>
<feature type="chain" id="PRO_5032717547" evidence="1">
    <location>
        <begin position="21"/>
        <end position="292"/>
    </location>
</feature>
<dbReference type="KEGG" id="bsen:DP114_17775"/>
<dbReference type="PROSITE" id="PS51257">
    <property type="entry name" value="PROKAR_LIPOPROTEIN"/>
    <property type="match status" value="1"/>
</dbReference>
<feature type="domain" description="D-alanyl-D-alanine carboxypeptidase-like core" evidence="2">
    <location>
        <begin position="159"/>
        <end position="247"/>
    </location>
</feature>
<reference evidence="3 4" key="1">
    <citation type="submission" date="2018-06" db="EMBL/GenBank/DDBJ databases">
        <title>Comparative genomics of Brasilonema spp. strains.</title>
        <authorList>
            <person name="Alvarenga D.O."/>
            <person name="Fiore M.F."/>
            <person name="Varani A.M."/>
        </authorList>
    </citation>
    <scope>NUCLEOTIDE SEQUENCE [LARGE SCALE GENOMIC DNA]</scope>
    <source>
        <strain evidence="3 4">CENA114</strain>
    </source>
</reference>
<dbReference type="InterPro" id="IPR009045">
    <property type="entry name" value="Zn_M74/Hedgehog-like"/>
</dbReference>
<dbReference type="RefSeq" id="WP_171978227.1">
    <property type="nucleotide sequence ID" value="NZ_CAWOXK010000001.1"/>
</dbReference>
<name>A0A856MP78_9CYAN</name>
<keyword evidence="4" id="KW-1185">Reference proteome</keyword>
<dbReference type="GO" id="GO:0006508">
    <property type="term" value="P:proteolysis"/>
    <property type="evidence" value="ECO:0007669"/>
    <property type="project" value="InterPro"/>
</dbReference>
<protein>
    <submittedName>
        <fullName evidence="3">Peptidase M15</fullName>
    </submittedName>
</protein>
<dbReference type="GO" id="GO:0008233">
    <property type="term" value="F:peptidase activity"/>
    <property type="evidence" value="ECO:0007669"/>
    <property type="project" value="InterPro"/>
</dbReference>
<dbReference type="EMBL" id="CP030118">
    <property type="protein sequence ID" value="QDL12299.1"/>
    <property type="molecule type" value="Genomic_DNA"/>
</dbReference>
<dbReference type="Pfam" id="PF02557">
    <property type="entry name" value="VanY"/>
    <property type="match status" value="1"/>
</dbReference>
<dbReference type="Proteomes" id="UP000503129">
    <property type="component" value="Chromosome"/>
</dbReference>
<accession>A0A856MP78</accession>
<keyword evidence="1" id="KW-0732">Signal</keyword>
<gene>
    <name evidence="3" type="ORF">DP114_17775</name>
</gene>
<proteinExistence type="predicted"/>
<sequence length="292" mass="33063">MKTFLKKAFFYMMIAFLSCALVASHGISRDKLMADVPTLKNCVSTPSLENNRILTQSCTNIPQTLISPTPSQPFTPNQNLTEKDRFLSAVTNKLLKIPTPHTFEYILLRAYGSVFVNQDPQIKLPPKVLFTNDQETKQFQSTLTLTQVKNTSQCYLQKSAADAFDQARSQVQIPLKSGYGASDCSRSFATNLRFWQKYADNKTLEQVRQGKETKILGLVAPPGASQHLWGLAIDLRVTTEAQKQALNQYGWYRTVENDIPHWTYVGLPPEKLTEFGFQNKVVENVTYWLTPL</sequence>